<dbReference type="SUPFAM" id="SSF56112">
    <property type="entry name" value="Protein kinase-like (PK-like)"/>
    <property type="match status" value="1"/>
</dbReference>
<accession>A0A926NH76</accession>
<evidence type="ECO:0000313" key="3">
    <source>
        <dbReference type="Proteomes" id="UP000661691"/>
    </source>
</evidence>
<dbReference type="Gene3D" id="3.30.200.20">
    <property type="entry name" value="Phosphorylase Kinase, domain 1"/>
    <property type="match status" value="1"/>
</dbReference>
<dbReference type="InterPro" id="IPR011009">
    <property type="entry name" value="Kinase-like_dom_sf"/>
</dbReference>
<evidence type="ECO:0000313" key="2">
    <source>
        <dbReference type="EMBL" id="MBD1373278.1"/>
    </source>
</evidence>
<keyword evidence="3" id="KW-1185">Reference proteome</keyword>
<dbReference type="Pfam" id="PF01636">
    <property type="entry name" value="APH"/>
    <property type="match status" value="1"/>
</dbReference>
<dbReference type="InterPro" id="IPR051678">
    <property type="entry name" value="AGP_Transferase"/>
</dbReference>
<dbReference type="AlphaFoldDB" id="A0A926NH76"/>
<dbReference type="InterPro" id="IPR002575">
    <property type="entry name" value="Aminoglycoside_PTrfase"/>
</dbReference>
<dbReference type="EMBL" id="JACXAH010000021">
    <property type="protein sequence ID" value="MBD1373278.1"/>
    <property type="molecule type" value="Genomic_DNA"/>
</dbReference>
<gene>
    <name evidence="2" type="ORF">IC620_13060</name>
</gene>
<proteinExistence type="predicted"/>
<name>A0A926NH76_9BACL</name>
<organism evidence="2 3">
    <name type="scientific">Polycladospora coralii</name>
    <dbReference type="NCBI Taxonomy" id="2771432"/>
    <lineage>
        <taxon>Bacteria</taxon>
        <taxon>Bacillati</taxon>
        <taxon>Bacillota</taxon>
        <taxon>Bacilli</taxon>
        <taxon>Bacillales</taxon>
        <taxon>Thermoactinomycetaceae</taxon>
        <taxon>Polycladospora</taxon>
    </lineage>
</organism>
<dbReference type="Proteomes" id="UP000661691">
    <property type="component" value="Unassembled WGS sequence"/>
</dbReference>
<dbReference type="RefSeq" id="WP_191142413.1">
    <property type="nucleotide sequence ID" value="NZ_JACXAH010000021.1"/>
</dbReference>
<dbReference type="PANTHER" id="PTHR21310">
    <property type="entry name" value="AMINOGLYCOSIDE PHOSPHOTRANSFERASE-RELATED-RELATED"/>
    <property type="match status" value="1"/>
</dbReference>
<dbReference type="PANTHER" id="PTHR21310:SF15">
    <property type="entry name" value="AMINOGLYCOSIDE PHOSPHOTRANSFERASE DOMAIN-CONTAINING PROTEIN"/>
    <property type="match status" value="1"/>
</dbReference>
<sequence length="293" mass="34232">MNQLQQMIAQFKLNVLTVDRVPESFSSIVYKITLMNHQIVYIKIPYSQVELRREYVLLKYLYEELPVPQVLDYWEGDDRYFGGLLLSAVAGVPHTGAVDEPLAYEIGMYHAKLHKVTLDAPYLDAYVDNAFEKWTQFVRNQFYAYAQDVNKVIPLKLFEQSLQYFERYQKRLPPPDGPCLIHMDYRLGNILVDENRVKGIIDFESVLIGATEMDFIKLEHDIFRKYIGVKDAYQQGYASIRPLIDLDQILPFYAFTNAFNSIGWCVRRGINKHQAYYQKNLADLKVIIQVDAF</sequence>
<comment type="caution">
    <text evidence="2">The sequence shown here is derived from an EMBL/GenBank/DDBJ whole genome shotgun (WGS) entry which is preliminary data.</text>
</comment>
<feature type="domain" description="Aminoglycoside phosphotransferase" evidence="1">
    <location>
        <begin position="46"/>
        <end position="237"/>
    </location>
</feature>
<dbReference type="Gene3D" id="3.90.1200.10">
    <property type="match status" value="1"/>
</dbReference>
<reference evidence="2" key="1">
    <citation type="submission" date="2020-09" db="EMBL/GenBank/DDBJ databases">
        <title>A novel bacterium of genus Hazenella, isolated from South China Sea.</title>
        <authorList>
            <person name="Huang H."/>
            <person name="Mo K."/>
            <person name="Hu Y."/>
        </authorList>
    </citation>
    <scope>NUCLEOTIDE SEQUENCE</scope>
    <source>
        <strain evidence="2">IB182357</strain>
    </source>
</reference>
<protein>
    <submittedName>
        <fullName evidence="2">Phosphotransferase</fullName>
    </submittedName>
</protein>
<evidence type="ECO:0000259" key="1">
    <source>
        <dbReference type="Pfam" id="PF01636"/>
    </source>
</evidence>